<dbReference type="PANTHER" id="PTHR37417:SF3">
    <property type="entry name" value="MYOSIN-CROSSREACTIVE PROTEIN"/>
    <property type="match status" value="1"/>
</dbReference>
<organism evidence="2 3">
    <name type="scientific">Clostridium brassicae</name>
    <dbReference type="NCBI Taxonomy" id="2999072"/>
    <lineage>
        <taxon>Bacteria</taxon>
        <taxon>Bacillati</taxon>
        <taxon>Bacillota</taxon>
        <taxon>Clostridia</taxon>
        <taxon>Eubacteriales</taxon>
        <taxon>Clostridiaceae</taxon>
        <taxon>Clostridium</taxon>
    </lineage>
</organism>
<dbReference type="NCBIfam" id="NF010584">
    <property type="entry name" value="PRK13977.1"/>
    <property type="match status" value="1"/>
</dbReference>
<name>A0ABT4DD72_9CLOT</name>
<dbReference type="Pfam" id="PF06100">
    <property type="entry name" value="MCRA"/>
    <property type="match status" value="1"/>
</dbReference>
<accession>A0ABT4DD72</accession>
<proteinExistence type="predicted"/>
<evidence type="ECO:0000313" key="3">
    <source>
        <dbReference type="Proteomes" id="UP001144612"/>
    </source>
</evidence>
<dbReference type="Proteomes" id="UP001144612">
    <property type="component" value="Unassembled WGS sequence"/>
</dbReference>
<dbReference type="SUPFAM" id="SSF51905">
    <property type="entry name" value="FAD/NAD(P)-binding domain"/>
    <property type="match status" value="1"/>
</dbReference>
<dbReference type="InterPro" id="IPR010354">
    <property type="entry name" value="Oleate_hydratase"/>
</dbReference>
<dbReference type="GO" id="GO:0050151">
    <property type="term" value="F:oleate hydratase activity"/>
    <property type="evidence" value="ECO:0007669"/>
    <property type="project" value="UniProtKB-EC"/>
</dbReference>
<keyword evidence="1" id="KW-0472">Membrane</keyword>
<dbReference type="PANTHER" id="PTHR37417">
    <property type="entry name" value="67 KDA MYOSIN-CROSS-REACTIVE ANTIGEN FAMILY PROTEIN (AFU_ORTHOLOGUE AFUA_5G09970)"/>
    <property type="match status" value="1"/>
</dbReference>
<feature type="transmembrane region" description="Helical" evidence="1">
    <location>
        <begin position="20"/>
        <end position="38"/>
    </location>
</feature>
<keyword evidence="2" id="KW-0456">Lyase</keyword>
<dbReference type="EC" id="4.2.1.53" evidence="2"/>
<reference evidence="2" key="1">
    <citation type="submission" date="2022-12" db="EMBL/GenBank/DDBJ databases">
        <title>Clostridium sp. nov., isolated from industrial wastewater.</title>
        <authorList>
            <person name="Jiayan W."/>
        </authorList>
    </citation>
    <scope>NUCLEOTIDE SEQUENCE</scope>
    <source>
        <strain evidence="2">ZC22-4</strain>
    </source>
</reference>
<protein>
    <submittedName>
        <fullName evidence="2">Oleate hydratase</fullName>
        <ecNumber evidence="2">4.2.1.53</ecNumber>
    </submittedName>
</protein>
<sequence length="565" mass="63710">MGNFRNINTLKPEGIENKKAYLVGAGIASLSAAAYLIMDGHMDGKNITILEETNVSGGAMDGCGNAKDGYIIRGGREMEEHYECCWDLYSKIPSLDNPNRTVLDEFRELNTLDPNESTCRLIHNCGEKADSSSLGLSDIHIKQLTMLFLATEENLGATTVEEYFDPSFFETNMWYFWRSMFAFETWHSVAEMKRYMERFIHLLPGMNRFKGIMFAKYNQYDSMILPLKSWLLSKNVVFALNTQVKDLEIDIDGDKKTVTAIHLTYNGKDKLIHTSENDLVFVTNGSMTENSTLGNMHKAPVLNRDLGGCWRLWNNIAKKHPSFGRPKVFCSDIDKSNWESFTITCTDSKIADILKNLTGRDPYSGKTATGGIITIKDSSWLLSITCNRQPHFVDQPRNVLVLWAYGLFTDKIGDFVKKRMCDCTGEELVTELLYHLGMKDEIPEILKTVNVIPCMMPYITSQFMPRTKGDRPDVVPNGSTNLAFLGQFAEVPGDCVFTVEYSIRSAMMAVYTLLNLDKNVPEIYPSKYDIRVIASAAKTLYSGRPLPAESIIHKLLKDTSLDGLI</sequence>
<dbReference type="RefSeq" id="WP_268062698.1">
    <property type="nucleotide sequence ID" value="NZ_JAPQFJ010000023.1"/>
</dbReference>
<dbReference type="InterPro" id="IPR036188">
    <property type="entry name" value="FAD/NAD-bd_sf"/>
</dbReference>
<dbReference type="Gene3D" id="3.30.9.80">
    <property type="match status" value="1"/>
</dbReference>
<keyword evidence="1" id="KW-0812">Transmembrane</keyword>
<evidence type="ECO:0000313" key="2">
    <source>
        <dbReference type="EMBL" id="MCY6960266.1"/>
    </source>
</evidence>
<keyword evidence="3" id="KW-1185">Reference proteome</keyword>
<gene>
    <name evidence="2" type="ORF">OW729_16735</name>
</gene>
<dbReference type="EMBL" id="JAPQFJ010000023">
    <property type="protein sequence ID" value="MCY6960266.1"/>
    <property type="molecule type" value="Genomic_DNA"/>
</dbReference>
<keyword evidence="1" id="KW-1133">Transmembrane helix</keyword>
<dbReference type="Gene3D" id="3.50.50.60">
    <property type="entry name" value="FAD/NAD(P)-binding domain"/>
    <property type="match status" value="2"/>
</dbReference>
<comment type="caution">
    <text evidence="2">The sequence shown here is derived from an EMBL/GenBank/DDBJ whole genome shotgun (WGS) entry which is preliminary data.</text>
</comment>
<evidence type="ECO:0000256" key="1">
    <source>
        <dbReference type="SAM" id="Phobius"/>
    </source>
</evidence>